<dbReference type="EMBL" id="LWGR01000003">
    <property type="protein sequence ID" value="KZM75570.1"/>
    <property type="molecule type" value="Genomic_DNA"/>
</dbReference>
<accession>A0A164PHB8</accession>
<dbReference type="OrthoDB" id="9909144at2"/>
<evidence type="ECO:0000256" key="1">
    <source>
        <dbReference type="SAM" id="MobiDB-lite"/>
    </source>
</evidence>
<feature type="region of interest" description="Disordered" evidence="1">
    <location>
        <begin position="58"/>
        <end position="104"/>
    </location>
</feature>
<keyword evidence="3" id="KW-1185">Reference proteome</keyword>
<evidence type="ECO:0000313" key="2">
    <source>
        <dbReference type="EMBL" id="KZM75570.1"/>
    </source>
</evidence>
<dbReference type="STRING" id="455432.AWN90_19535"/>
<gene>
    <name evidence="2" type="ORF">AWN90_19535</name>
</gene>
<evidence type="ECO:0000313" key="3">
    <source>
        <dbReference type="Proteomes" id="UP000076512"/>
    </source>
</evidence>
<dbReference type="AlphaFoldDB" id="A0A164PHB8"/>
<feature type="compositionally biased region" description="Polar residues" evidence="1">
    <location>
        <begin position="77"/>
        <end position="88"/>
    </location>
</feature>
<comment type="caution">
    <text evidence="2">The sequence shown here is derived from an EMBL/GenBank/DDBJ whole genome shotgun (WGS) entry which is preliminary data.</text>
</comment>
<proteinExistence type="predicted"/>
<sequence>MSEPLLRVDLEAENSRLRALVAELSDRCRALETVVHDLTVTVDDCLDRESEQLNDVRRERLATTGISRVAPHPGSSYDWSLPNTQPSTPDADGDITSSGEQHSV</sequence>
<reference evidence="2 3" key="1">
    <citation type="submission" date="2016-04" db="EMBL/GenBank/DDBJ databases">
        <authorList>
            <person name="Evans L.H."/>
            <person name="Alamgir A."/>
            <person name="Owens N."/>
            <person name="Weber N.D."/>
            <person name="Virtaneva K."/>
            <person name="Barbian K."/>
            <person name="Babar A."/>
            <person name="Rosenke K."/>
        </authorList>
    </citation>
    <scope>NUCLEOTIDE SEQUENCE [LARGE SCALE GENOMIC DNA]</scope>
    <source>
        <strain evidence="2 3">IFM 0406</strain>
    </source>
</reference>
<organism evidence="2 3">
    <name type="scientific">Nocardia terpenica</name>
    <dbReference type="NCBI Taxonomy" id="455432"/>
    <lineage>
        <taxon>Bacteria</taxon>
        <taxon>Bacillati</taxon>
        <taxon>Actinomycetota</taxon>
        <taxon>Actinomycetes</taxon>
        <taxon>Mycobacteriales</taxon>
        <taxon>Nocardiaceae</taxon>
        <taxon>Nocardia</taxon>
    </lineage>
</organism>
<name>A0A164PHB8_9NOCA</name>
<feature type="compositionally biased region" description="Polar residues" evidence="1">
    <location>
        <begin position="95"/>
        <end position="104"/>
    </location>
</feature>
<dbReference type="Proteomes" id="UP000076512">
    <property type="component" value="Unassembled WGS sequence"/>
</dbReference>
<protein>
    <submittedName>
        <fullName evidence="2">Uncharacterized protein</fullName>
    </submittedName>
</protein>
<dbReference type="RefSeq" id="WP_067583192.1">
    <property type="nucleotide sequence ID" value="NZ_JABMCZ010000001.1"/>
</dbReference>